<reference evidence="1" key="1">
    <citation type="submission" date="2023-07" db="EMBL/GenBank/DDBJ databases">
        <title>Sequencing the genomes of 1000 actinobacteria strains.</title>
        <authorList>
            <person name="Klenk H.-P."/>
        </authorList>
    </citation>
    <scope>NUCLEOTIDE SEQUENCE</scope>
    <source>
        <strain evidence="1">DSM 45977</strain>
    </source>
</reference>
<evidence type="ECO:0000313" key="1">
    <source>
        <dbReference type="EMBL" id="MDR7300345.1"/>
    </source>
</evidence>
<dbReference type="SUPFAM" id="SSF50475">
    <property type="entry name" value="FMN-binding split barrel"/>
    <property type="match status" value="1"/>
</dbReference>
<protein>
    <recommendedName>
        <fullName evidence="3">Pyridoxamine 5'-phosphate oxidase</fullName>
    </recommendedName>
</protein>
<keyword evidence="2" id="KW-1185">Reference proteome</keyword>
<organism evidence="1 2">
    <name type="scientific">Haloactinomyces albus</name>
    <dbReference type="NCBI Taxonomy" id="1352928"/>
    <lineage>
        <taxon>Bacteria</taxon>
        <taxon>Bacillati</taxon>
        <taxon>Actinomycetota</taxon>
        <taxon>Actinomycetes</taxon>
        <taxon>Actinopolysporales</taxon>
        <taxon>Actinopolysporaceae</taxon>
        <taxon>Haloactinomyces</taxon>
    </lineage>
</organism>
<dbReference type="AlphaFoldDB" id="A0AAE3ZAG8"/>
<gene>
    <name evidence="1" type="ORF">JOF55_000526</name>
</gene>
<evidence type="ECO:0008006" key="3">
    <source>
        <dbReference type="Google" id="ProtNLM"/>
    </source>
</evidence>
<dbReference type="InterPro" id="IPR012349">
    <property type="entry name" value="Split_barrel_FMN-bd"/>
</dbReference>
<evidence type="ECO:0000313" key="2">
    <source>
        <dbReference type="Proteomes" id="UP001180845"/>
    </source>
</evidence>
<sequence length="271" mass="30421">MHSTTPDWLDRIWRGALVAEVCWLDRDGRPESMPVTPLLLDDVPCLALPYAQRNRAVALRTASEVAFTVTDARSLPSAALGVAAFGAVGVVDDLDGSVFLDKLLEQELAKYPPSRTLADSLLLRRENWWWLPRLLVRLDRVTRTRAVPARTDPTEQALLIRDDLGLRVDTVTIAGGDENRFELVSSTGDTLRGDTGPALALGHDYTAEDFERWEPWSLRGRLRGNELVVEESHGARPIPPRPLSLWERIRRRRRMEKACRGQIAAVERAFG</sequence>
<dbReference type="Gene3D" id="2.30.110.10">
    <property type="entry name" value="Electron Transport, Fmn-binding Protein, Chain A"/>
    <property type="match status" value="1"/>
</dbReference>
<dbReference type="RefSeq" id="WP_310268962.1">
    <property type="nucleotide sequence ID" value="NZ_JAVDXW010000001.1"/>
</dbReference>
<accession>A0AAE3ZAG8</accession>
<name>A0AAE3ZAG8_9ACTN</name>
<dbReference type="EMBL" id="JAVDXW010000001">
    <property type="protein sequence ID" value="MDR7300345.1"/>
    <property type="molecule type" value="Genomic_DNA"/>
</dbReference>
<proteinExistence type="predicted"/>
<comment type="caution">
    <text evidence="1">The sequence shown here is derived from an EMBL/GenBank/DDBJ whole genome shotgun (WGS) entry which is preliminary data.</text>
</comment>
<dbReference type="Proteomes" id="UP001180845">
    <property type="component" value="Unassembled WGS sequence"/>
</dbReference>